<name>A0ABS9T6N1_9PSEU</name>
<dbReference type="RefSeq" id="WP_241034188.1">
    <property type="nucleotide sequence ID" value="NZ_BAAAJF010000034.1"/>
</dbReference>
<accession>A0ABS9T6N1</accession>
<keyword evidence="2" id="KW-1185">Reference proteome</keyword>
<sequence>MAKNLSSAELAAEHVELLPARTLVTTLLTPAPTTGTGVVTALSGGVDSAAQTPCNDVPWWSPKPPGCK</sequence>
<comment type="caution">
    <text evidence="1">The sequence shown here is derived from an EMBL/GenBank/DDBJ whole genome shotgun (WGS) entry which is preliminary data.</text>
</comment>
<evidence type="ECO:0000313" key="1">
    <source>
        <dbReference type="EMBL" id="MCH6164155.1"/>
    </source>
</evidence>
<evidence type="ECO:0000313" key="2">
    <source>
        <dbReference type="Proteomes" id="UP001299970"/>
    </source>
</evidence>
<dbReference type="EMBL" id="JAKXMK010000001">
    <property type="protein sequence ID" value="MCH6164155.1"/>
    <property type="molecule type" value="Genomic_DNA"/>
</dbReference>
<reference evidence="1 2" key="1">
    <citation type="submission" date="2022-03" db="EMBL/GenBank/DDBJ databases">
        <title>Pseudonocardia alaer sp. nov., a novel actinomycete isolated from reed forest soil.</title>
        <authorList>
            <person name="Wang L."/>
        </authorList>
    </citation>
    <scope>NUCLEOTIDE SEQUENCE [LARGE SCALE GENOMIC DNA]</scope>
    <source>
        <strain evidence="1 2">Y-16303</strain>
    </source>
</reference>
<protein>
    <submittedName>
        <fullName evidence="1">Uncharacterized protein</fullName>
    </submittedName>
</protein>
<dbReference type="Proteomes" id="UP001299970">
    <property type="component" value="Unassembled WGS sequence"/>
</dbReference>
<organism evidence="1 2">
    <name type="scientific">Pseudonocardia alaniniphila</name>
    <dbReference type="NCBI Taxonomy" id="75291"/>
    <lineage>
        <taxon>Bacteria</taxon>
        <taxon>Bacillati</taxon>
        <taxon>Actinomycetota</taxon>
        <taxon>Actinomycetes</taxon>
        <taxon>Pseudonocardiales</taxon>
        <taxon>Pseudonocardiaceae</taxon>
        <taxon>Pseudonocardia</taxon>
    </lineage>
</organism>
<proteinExistence type="predicted"/>
<gene>
    <name evidence="1" type="ORF">MMF94_00560</name>
</gene>